<dbReference type="InterPro" id="IPR025671">
    <property type="entry name" value="HXXEE"/>
</dbReference>
<name>A0A0G1CFG6_9BACT</name>
<reference evidence="2 3" key="1">
    <citation type="journal article" date="2015" name="Nature">
        <title>rRNA introns, odd ribosomes, and small enigmatic genomes across a large radiation of phyla.</title>
        <authorList>
            <person name="Brown C.T."/>
            <person name="Hug L.A."/>
            <person name="Thomas B.C."/>
            <person name="Sharon I."/>
            <person name="Castelle C.J."/>
            <person name="Singh A."/>
            <person name="Wilkins M.J."/>
            <person name="Williams K.H."/>
            <person name="Banfield J.F."/>
        </authorList>
    </citation>
    <scope>NUCLEOTIDE SEQUENCE [LARGE SCALE GENOMIC DNA]</scope>
</reference>
<evidence type="ECO:0000313" key="3">
    <source>
        <dbReference type="Proteomes" id="UP000034543"/>
    </source>
</evidence>
<feature type="transmembrane region" description="Helical" evidence="1">
    <location>
        <begin position="97"/>
        <end position="116"/>
    </location>
</feature>
<dbReference type="STRING" id="1618436.UV59_C0017G0003"/>
<evidence type="ECO:0000313" key="2">
    <source>
        <dbReference type="EMBL" id="KKS84550.1"/>
    </source>
</evidence>
<feature type="transmembrane region" description="Helical" evidence="1">
    <location>
        <begin position="6"/>
        <end position="23"/>
    </location>
</feature>
<keyword evidence="1" id="KW-0812">Transmembrane</keyword>
<dbReference type="AlphaFoldDB" id="A0A0G1CFG6"/>
<keyword evidence="1" id="KW-1133">Transmembrane helix</keyword>
<evidence type="ECO:0008006" key="4">
    <source>
        <dbReference type="Google" id="ProtNLM"/>
    </source>
</evidence>
<evidence type="ECO:0000256" key="1">
    <source>
        <dbReference type="SAM" id="Phobius"/>
    </source>
</evidence>
<feature type="transmembrane region" description="Helical" evidence="1">
    <location>
        <begin position="66"/>
        <end position="85"/>
    </location>
</feature>
<protein>
    <recommendedName>
        <fullName evidence="4">HXXEE domain-containing protein</fullName>
    </recommendedName>
</protein>
<gene>
    <name evidence="2" type="ORF">UV59_C0017G0003</name>
</gene>
<sequence>MQPFRWVTIIQAILVPVLFYVSGPLSSRSGVEYYFMVFVFLQFLHSQEEQWSNFHERWPYMKVTGLQFAVFELVFQLVWMLPLFLSNFPGRDSMLWFFPLLMFANGVWHIVWFWFFEKLKRYVPGLITAPIFVIAFVIMYLNYLI</sequence>
<organism evidence="2 3">
    <name type="scientific">Candidatus Gottesmanbacteria bacterium GW2011_GWA1_43_11</name>
    <dbReference type="NCBI Taxonomy" id="1618436"/>
    <lineage>
        <taxon>Bacteria</taxon>
        <taxon>Candidatus Gottesmaniibacteriota</taxon>
    </lineage>
</organism>
<feature type="transmembrane region" description="Helical" evidence="1">
    <location>
        <begin position="122"/>
        <end position="143"/>
    </location>
</feature>
<dbReference type="EMBL" id="LCFB01000017">
    <property type="protein sequence ID" value="KKS84550.1"/>
    <property type="molecule type" value="Genomic_DNA"/>
</dbReference>
<dbReference type="Proteomes" id="UP000034543">
    <property type="component" value="Unassembled WGS sequence"/>
</dbReference>
<keyword evidence="1" id="KW-0472">Membrane</keyword>
<accession>A0A0G1CFG6</accession>
<proteinExistence type="predicted"/>
<comment type="caution">
    <text evidence="2">The sequence shown here is derived from an EMBL/GenBank/DDBJ whole genome shotgun (WGS) entry which is preliminary data.</text>
</comment>
<dbReference type="Pfam" id="PF13787">
    <property type="entry name" value="HXXEE"/>
    <property type="match status" value="1"/>
</dbReference>